<protein>
    <recommendedName>
        <fullName evidence="1">Calcineurin-like phosphoesterase domain-containing protein</fullName>
    </recommendedName>
</protein>
<gene>
    <name evidence="3" type="ORF">GKD88_04060</name>
    <name evidence="2" type="ORF">GKE08_05330</name>
</gene>
<evidence type="ECO:0000313" key="2">
    <source>
        <dbReference type="EMBL" id="MSA88743.1"/>
    </source>
</evidence>
<dbReference type="Pfam" id="PF00149">
    <property type="entry name" value="Metallophos"/>
    <property type="match status" value="1"/>
</dbReference>
<comment type="caution">
    <text evidence="2">The sequence shown here is derived from an EMBL/GenBank/DDBJ whole genome shotgun (WGS) entry which is preliminary data.</text>
</comment>
<organism evidence="2 4">
    <name type="scientific">Holdemania massiliensis</name>
    <dbReference type="NCBI Taxonomy" id="1468449"/>
    <lineage>
        <taxon>Bacteria</taxon>
        <taxon>Bacillati</taxon>
        <taxon>Bacillota</taxon>
        <taxon>Erysipelotrichia</taxon>
        <taxon>Erysipelotrichales</taxon>
        <taxon>Erysipelotrichaceae</taxon>
        <taxon>Holdemania</taxon>
    </lineage>
</organism>
<dbReference type="Gene3D" id="2.60.120.260">
    <property type="entry name" value="Galactose-binding domain-like"/>
    <property type="match status" value="1"/>
</dbReference>
<sequence length="623" mass="70332">MRMKNTDQQERRKLILGTLLSLILIAFVLFFAVANRQSYTSKERNGTLKTIAEENTVTLVESGRTVWRYWDAGETPAGTDLRQWTLPDYDDSDWKSGTGTFGSEYGRLEKMVSRKAPRNLLNYYLPDQKAIPAYYFRTEFDVGDLGNVQCLTGKIHYDDAVLMYLNGELIYASNVCDGGYSPENPYGSAARVNEVESDSFVISNLHALKPGRNVLAIELHQRDESSSDIYFDLETLETSSESSRTQPLDLTGLILEQGSESGQVIVNWLTDKKGTYELIWASGDDKRALLSPLGRKLMGGQKTGIGETFSYHGQLSDLPEGQSFVYQIVDLQHDLRSEAVSFSIQPEQPVTFGFVGDVQIRTEHLEENQADWQKAVDTLIQLRPDVSFILTAGDQVNSSNDEKALKEYQAFRSPAALKQIPMAINIGNHEGNEKLLASQFQRLDKGADYYYEYGDMLFYALNCMDEDTQAHLDKLSQVIARTQPRWIIVTMHYSLFGRKDRSEDEKVIAARKAYAEAFSDLNVDVVLSGHDHVYCRSWLMKGAEATDRAEGLKRRGETLYVSGGTPSGSKYYEIQDEAPEWIAYSIPEQQATVSLITISKNQLILETYSQATQELIDRCEIRK</sequence>
<reference evidence="4 5" key="1">
    <citation type="journal article" date="2019" name="Nat. Med.">
        <title>A library of human gut bacterial isolates paired with longitudinal multiomics data enables mechanistic microbiome research.</title>
        <authorList>
            <person name="Poyet M."/>
            <person name="Groussin M."/>
            <person name="Gibbons S.M."/>
            <person name="Avila-Pacheco J."/>
            <person name="Jiang X."/>
            <person name="Kearney S.M."/>
            <person name="Perrotta A.R."/>
            <person name="Berdy B."/>
            <person name="Zhao S."/>
            <person name="Lieberman T.D."/>
            <person name="Swanson P.K."/>
            <person name="Smith M."/>
            <person name="Roesemann S."/>
            <person name="Alexander J.E."/>
            <person name="Rich S.A."/>
            <person name="Livny J."/>
            <person name="Vlamakis H."/>
            <person name="Clish C."/>
            <person name="Bullock K."/>
            <person name="Deik A."/>
            <person name="Scott J."/>
            <person name="Pierce K.A."/>
            <person name="Xavier R.J."/>
            <person name="Alm E.J."/>
        </authorList>
    </citation>
    <scope>NUCLEOTIDE SEQUENCE [LARGE SCALE GENOMIC DNA]</scope>
    <source>
        <strain evidence="2 4">BIOML-A4</strain>
        <strain evidence="3 5">BIOML-A5</strain>
    </source>
</reference>
<proteinExistence type="predicted"/>
<dbReference type="Proteomes" id="UP000433575">
    <property type="component" value="Unassembled WGS sequence"/>
</dbReference>
<dbReference type="EMBL" id="WKPJ01000005">
    <property type="protein sequence ID" value="MSA88743.1"/>
    <property type="molecule type" value="Genomic_DNA"/>
</dbReference>
<dbReference type="SUPFAM" id="SSF56300">
    <property type="entry name" value="Metallo-dependent phosphatases"/>
    <property type="match status" value="1"/>
</dbReference>
<evidence type="ECO:0000313" key="3">
    <source>
        <dbReference type="EMBL" id="MSC32290.1"/>
    </source>
</evidence>
<dbReference type="Gene3D" id="3.60.21.10">
    <property type="match status" value="1"/>
</dbReference>
<dbReference type="PANTHER" id="PTHR45867:SF3">
    <property type="entry name" value="ACID PHOSPHATASE TYPE 7"/>
    <property type="match status" value="1"/>
</dbReference>
<dbReference type="AlphaFoldDB" id="A0A6N7S4C9"/>
<keyword evidence="5" id="KW-1185">Reference proteome</keyword>
<dbReference type="InterPro" id="IPR029052">
    <property type="entry name" value="Metallo-depent_PP-like"/>
</dbReference>
<feature type="domain" description="Calcineurin-like phosphoesterase" evidence="1">
    <location>
        <begin position="351"/>
        <end position="534"/>
    </location>
</feature>
<evidence type="ECO:0000313" key="4">
    <source>
        <dbReference type="Proteomes" id="UP000433575"/>
    </source>
</evidence>
<dbReference type="EMBL" id="WKPI01000004">
    <property type="protein sequence ID" value="MSC32290.1"/>
    <property type="molecule type" value="Genomic_DNA"/>
</dbReference>
<dbReference type="Proteomes" id="UP000480929">
    <property type="component" value="Unassembled WGS sequence"/>
</dbReference>
<dbReference type="GO" id="GO:0016787">
    <property type="term" value="F:hydrolase activity"/>
    <property type="evidence" value="ECO:0007669"/>
    <property type="project" value="InterPro"/>
</dbReference>
<dbReference type="OrthoDB" id="9809781at2"/>
<evidence type="ECO:0000259" key="1">
    <source>
        <dbReference type="Pfam" id="PF00149"/>
    </source>
</evidence>
<dbReference type="PANTHER" id="PTHR45867">
    <property type="entry name" value="PURPLE ACID PHOSPHATASE"/>
    <property type="match status" value="1"/>
</dbReference>
<name>A0A6N7S4C9_9FIRM</name>
<accession>A0A6N7S4C9</accession>
<evidence type="ECO:0000313" key="5">
    <source>
        <dbReference type="Proteomes" id="UP000480929"/>
    </source>
</evidence>
<dbReference type="InterPro" id="IPR004843">
    <property type="entry name" value="Calcineurin-like_PHP"/>
</dbReference>